<comment type="caution">
    <text evidence="5">The sequence shown here is derived from an EMBL/GenBank/DDBJ whole genome shotgun (WGS) entry which is preliminary data.</text>
</comment>
<name>A0A7W7S5K2_9ACTN</name>
<dbReference type="AlphaFoldDB" id="A0A7W7S5K2"/>
<evidence type="ECO:0000313" key="4">
    <source>
        <dbReference type="EMBL" id="MBB4944001.1"/>
    </source>
</evidence>
<feature type="region of interest" description="Disordered" evidence="1">
    <location>
        <begin position="240"/>
        <end position="262"/>
    </location>
</feature>
<dbReference type="Pfam" id="PF01610">
    <property type="entry name" value="DDE_Tnp_ISL3"/>
    <property type="match status" value="2"/>
</dbReference>
<evidence type="ECO:0000313" key="3">
    <source>
        <dbReference type="EMBL" id="MBB4938419.1"/>
    </source>
</evidence>
<dbReference type="EMBL" id="JACHJU010000008">
    <property type="protein sequence ID" value="MBB4944298.1"/>
    <property type="molecule type" value="Genomic_DNA"/>
</dbReference>
<dbReference type="EMBL" id="JACHJU010000006">
    <property type="protein sequence ID" value="MBB4944001.1"/>
    <property type="molecule type" value="Genomic_DNA"/>
</dbReference>
<protein>
    <submittedName>
        <fullName evidence="5">Transposase</fullName>
    </submittedName>
</protein>
<feature type="domain" description="HTH IS21-type" evidence="2">
    <location>
        <begin position="274"/>
        <end position="339"/>
    </location>
</feature>
<evidence type="ECO:0000256" key="1">
    <source>
        <dbReference type="SAM" id="MobiDB-lite"/>
    </source>
</evidence>
<reference evidence="5 6" key="1">
    <citation type="submission" date="2020-08" db="EMBL/GenBank/DDBJ databases">
        <title>Sequencing the genomes of 1000 actinobacteria strains.</title>
        <authorList>
            <person name="Klenk H.-P."/>
        </authorList>
    </citation>
    <scope>NUCLEOTIDE SEQUENCE [LARGE SCALE GENOMIC DNA]</scope>
    <source>
        <strain evidence="5 6">DSM 43023</strain>
    </source>
</reference>
<dbReference type="PANTHER" id="PTHR33498">
    <property type="entry name" value="TRANSPOSASE FOR INSERTION SEQUENCE ELEMENT IS1557"/>
    <property type="match status" value="1"/>
</dbReference>
<dbReference type="EMBL" id="JACHJU010000001">
    <property type="protein sequence ID" value="MBB4938419.1"/>
    <property type="molecule type" value="Genomic_DNA"/>
</dbReference>
<dbReference type="RefSeq" id="WP_221465387.1">
    <property type="nucleotide sequence ID" value="NZ_BAABEK010000214.1"/>
</dbReference>
<keyword evidence="6" id="KW-1185">Reference proteome</keyword>
<dbReference type="NCBIfam" id="NF033550">
    <property type="entry name" value="transpos_ISL3"/>
    <property type="match status" value="1"/>
</dbReference>
<dbReference type="InterPro" id="IPR017894">
    <property type="entry name" value="HTH_IS21_transposase_type"/>
</dbReference>
<proteinExistence type="predicted"/>
<dbReference type="InterPro" id="IPR029261">
    <property type="entry name" value="Transposase_Znf"/>
</dbReference>
<evidence type="ECO:0000313" key="6">
    <source>
        <dbReference type="Proteomes" id="UP000534286"/>
    </source>
</evidence>
<evidence type="ECO:0000259" key="2">
    <source>
        <dbReference type="PROSITE" id="PS50531"/>
    </source>
</evidence>
<dbReference type="Proteomes" id="UP000534286">
    <property type="component" value="Unassembled WGS sequence"/>
</dbReference>
<feature type="compositionally biased region" description="Pro residues" evidence="1">
    <location>
        <begin position="248"/>
        <end position="259"/>
    </location>
</feature>
<sequence length="517" mass="57504">MELERLVESTALVQILARTRAGAMPCPDCGFLSEKVHSRYQRHLADMAMGDRRMEIVLSVRRLICGNTACQRRTFAEQVAGLTIRYGRRTPLLRSMLEKIAVALAGRAGARLACGLRAIVSRSTMLRLVMALPDPVVTTPRVLGVDDFALRRGHIYGTVLIDCETGAPLDLLPGRDAQPLADWLAEHPGVEIICRDRSGSYADGARTGAPDAAQVADRFHLWQNLGKAVERCVARHRDCLRTPEPEPPEQIPISPPSDPPEAELTGRFAERARRHHALVHDLIEQGHGMRGIARRLGWSRHTVQRYARAVTWQELVDGKWKGVRPSKLDPFKPHLHQRWDAGCTNAKQLHREITALGFHGSYSTVRDYLDEHHARVESALIAAPSPTVRQVTGWLTRHPESLTEDDKTGLKPILEHCPELRAAAGHIRLFGEMLTELRGHNLQTWIAAVRADDLPGLTSFAGGLEADLDAVTNGLTTRWNSGPVEGRVNHIKMIKRQMFGRAGLPLLRKRVLLTAAR</sequence>
<accession>A0A7W7S5K2</accession>
<dbReference type="PANTHER" id="PTHR33498:SF1">
    <property type="entry name" value="TRANSPOSASE FOR INSERTION SEQUENCE ELEMENT IS1557"/>
    <property type="match status" value="1"/>
</dbReference>
<dbReference type="InterPro" id="IPR047951">
    <property type="entry name" value="Transpos_ISL3"/>
</dbReference>
<organism evidence="5 6">
    <name type="scientific">Streptosporangium album</name>
    <dbReference type="NCBI Taxonomy" id="47479"/>
    <lineage>
        <taxon>Bacteria</taxon>
        <taxon>Bacillati</taxon>
        <taxon>Actinomycetota</taxon>
        <taxon>Actinomycetes</taxon>
        <taxon>Streptosporangiales</taxon>
        <taxon>Streptosporangiaceae</taxon>
        <taxon>Streptosporangium</taxon>
    </lineage>
</organism>
<dbReference type="PROSITE" id="PS50531">
    <property type="entry name" value="HTH_IS21"/>
    <property type="match status" value="1"/>
</dbReference>
<dbReference type="InterPro" id="IPR002560">
    <property type="entry name" value="Transposase_DDE"/>
</dbReference>
<dbReference type="Pfam" id="PF14690">
    <property type="entry name" value="Zn_ribbon_ISL3"/>
    <property type="match status" value="1"/>
</dbReference>
<evidence type="ECO:0000313" key="5">
    <source>
        <dbReference type="EMBL" id="MBB4944298.1"/>
    </source>
</evidence>
<gene>
    <name evidence="3" type="ORF">FHR32_002724</name>
    <name evidence="4" type="ORF">FHR32_008402</name>
    <name evidence="5" type="ORF">FHR32_008704</name>
</gene>